<dbReference type="PANTHER" id="PTHR43298">
    <property type="entry name" value="MULTIDRUG RESISTANCE PROTEIN NORM-RELATED"/>
    <property type="match status" value="1"/>
</dbReference>
<accession>A0A644X9Q9</accession>
<evidence type="ECO:0000256" key="10">
    <source>
        <dbReference type="SAM" id="Phobius"/>
    </source>
</evidence>
<feature type="transmembrane region" description="Helical" evidence="10">
    <location>
        <begin position="192"/>
        <end position="214"/>
    </location>
</feature>
<feature type="transmembrane region" description="Helical" evidence="10">
    <location>
        <begin position="119"/>
        <end position="139"/>
    </location>
</feature>
<evidence type="ECO:0000313" key="11">
    <source>
        <dbReference type="EMBL" id="MPM12925.1"/>
    </source>
</evidence>
<feature type="transmembrane region" description="Helical" evidence="10">
    <location>
        <begin position="35"/>
        <end position="53"/>
    </location>
</feature>
<keyword evidence="6 10" id="KW-1133">Transmembrane helix</keyword>
<dbReference type="GO" id="GO:0042910">
    <property type="term" value="F:xenobiotic transmembrane transporter activity"/>
    <property type="evidence" value="ECO:0007669"/>
    <property type="project" value="InterPro"/>
</dbReference>
<evidence type="ECO:0000256" key="3">
    <source>
        <dbReference type="ARBA" id="ARBA00022449"/>
    </source>
</evidence>
<keyword evidence="4" id="KW-1003">Cell membrane</keyword>
<keyword evidence="3" id="KW-0050">Antiport</keyword>
<organism evidence="11">
    <name type="scientific">bioreactor metagenome</name>
    <dbReference type="NCBI Taxonomy" id="1076179"/>
    <lineage>
        <taxon>unclassified sequences</taxon>
        <taxon>metagenomes</taxon>
        <taxon>ecological metagenomes</taxon>
    </lineage>
</organism>
<keyword evidence="8 10" id="KW-0472">Membrane</keyword>
<name>A0A644X9Q9_9ZZZZ</name>
<feature type="transmembrane region" description="Helical" evidence="10">
    <location>
        <begin position="383"/>
        <end position="402"/>
    </location>
</feature>
<evidence type="ECO:0000256" key="7">
    <source>
        <dbReference type="ARBA" id="ARBA00023065"/>
    </source>
</evidence>
<evidence type="ECO:0000256" key="1">
    <source>
        <dbReference type="ARBA" id="ARBA00004651"/>
    </source>
</evidence>
<protein>
    <recommendedName>
        <fullName evidence="9">Multidrug-efflux transporter</fullName>
    </recommendedName>
</protein>
<dbReference type="PIRSF" id="PIRSF006603">
    <property type="entry name" value="DinF"/>
    <property type="match status" value="1"/>
</dbReference>
<comment type="subcellular location">
    <subcellularLocation>
        <location evidence="1">Cell membrane</location>
        <topology evidence="1">Multi-pass membrane protein</topology>
    </subcellularLocation>
</comment>
<dbReference type="EMBL" id="VSSQ01002040">
    <property type="protein sequence ID" value="MPM12925.1"/>
    <property type="molecule type" value="Genomic_DNA"/>
</dbReference>
<dbReference type="PANTHER" id="PTHR43298:SF2">
    <property type="entry name" value="FMN_FAD EXPORTER YEEO-RELATED"/>
    <property type="match status" value="1"/>
</dbReference>
<keyword evidence="7" id="KW-0406">Ion transport</keyword>
<feature type="transmembrane region" description="Helical" evidence="10">
    <location>
        <begin position="310"/>
        <end position="333"/>
    </location>
</feature>
<comment type="caution">
    <text evidence="11">The sequence shown here is derived from an EMBL/GenBank/DDBJ whole genome shotgun (WGS) entry which is preliminary data.</text>
</comment>
<dbReference type="GO" id="GO:0005886">
    <property type="term" value="C:plasma membrane"/>
    <property type="evidence" value="ECO:0007669"/>
    <property type="project" value="UniProtKB-SubCell"/>
</dbReference>
<evidence type="ECO:0000256" key="4">
    <source>
        <dbReference type="ARBA" id="ARBA00022475"/>
    </source>
</evidence>
<feature type="transmembrane region" description="Helical" evidence="10">
    <location>
        <begin position="269"/>
        <end position="290"/>
    </location>
</feature>
<evidence type="ECO:0000256" key="6">
    <source>
        <dbReference type="ARBA" id="ARBA00022989"/>
    </source>
</evidence>
<proteinExistence type="predicted"/>
<dbReference type="AlphaFoldDB" id="A0A644X9Q9"/>
<evidence type="ECO:0000256" key="2">
    <source>
        <dbReference type="ARBA" id="ARBA00022448"/>
    </source>
</evidence>
<feature type="transmembrane region" description="Helical" evidence="10">
    <location>
        <begin position="159"/>
        <end position="180"/>
    </location>
</feature>
<dbReference type="Pfam" id="PF01554">
    <property type="entry name" value="MatE"/>
    <property type="match status" value="2"/>
</dbReference>
<feature type="transmembrane region" description="Helical" evidence="10">
    <location>
        <begin position="345"/>
        <end position="363"/>
    </location>
</feature>
<dbReference type="InterPro" id="IPR002528">
    <property type="entry name" value="MATE_fam"/>
</dbReference>
<gene>
    <name evidence="11" type="primary">yeeO_13</name>
    <name evidence="11" type="ORF">SDC9_59280</name>
</gene>
<sequence length="498" mass="54185">MRALAGILCVYCPQKAEKTGGIAMRKQLAALFDRSFWRVVLPLALPIALQNLLMTSFRLIDTLMIGRLGDVSIAAVGLAGYASFLVELISFGMASGSAVFVAQYHGAENKEGILRTFGMMLLFMVPVGLLFTLGVGIFPQEVMRLFTEDAALISEGAKYLQFACISYFSLTLNMAFSTLLRCTEQVRIPMITSGICAALNAVLNYIFIFGAFGIPAMGVAGAGLATAISSLLNPLLMFVLSAIKKTVIIAPFKKIFAVRGFFKTFWSRALPVLLNELFWSLSVVGINMVFGRMGTDNYAALTVERTIEGLVFVFFVGICNACNILVGKSVGAGRIEEGKAYAKRFLLFTPLLGLVTGGIIALLRVPLIGLFDLSDTASHTARMLLLIFSLDAIVRYIPYIEVVGIFRGGGETRFGLLSDVVSQYVFILPAVILCAFVWKLPFLTTYIVMLAADDISKLALTIPYYKSMRWVKPIESASAPMPDSQEILLQNGDESGIL</sequence>
<dbReference type="GO" id="GO:0015297">
    <property type="term" value="F:antiporter activity"/>
    <property type="evidence" value="ECO:0007669"/>
    <property type="project" value="UniProtKB-KW"/>
</dbReference>
<evidence type="ECO:0000256" key="8">
    <source>
        <dbReference type="ARBA" id="ARBA00023136"/>
    </source>
</evidence>
<dbReference type="CDD" id="cd13134">
    <property type="entry name" value="MATE_like_8"/>
    <property type="match status" value="1"/>
</dbReference>
<evidence type="ECO:0000256" key="9">
    <source>
        <dbReference type="ARBA" id="ARBA00031636"/>
    </source>
</evidence>
<dbReference type="NCBIfam" id="TIGR00797">
    <property type="entry name" value="matE"/>
    <property type="match status" value="1"/>
</dbReference>
<feature type="transmembrane region" description="Helical" evidence="10">
    <location>
        <begin position="220"/>
        <end position="243"/>
    </location>
</feature>
<dbReference type="InterPro" id="IPR048279">
    <property type="entry name" value="MdtK-like"/>
</dbReference>
<reference evidence="11" key="1">
    <citation type="submission" date="2019-08" db="EMBL/GenBank/DDBJ databases">
        <authorList>
            <person name="Kucharzyk K."/>
            <person name="Murdoch R.W."/>
            <person name="Higgins S."/>
            <person name="Loffler F."/>
        </authorList>
    </citation>
    <scope>NUCLEOTIDE SEQUENCE</scope>
</reference>
<keyword evidence="5 10" id="KW-0812">Transmembrane</keyword>
<feature type="transmembrane region" description="Helical" evidence="10">
    <location>
        <begin position="414"/>
        <end position="438"/>
    </location>
</feature>
<dbReference type="GO" id="GO:0006811">
    <property type="term" value="P:monoatomic ion transport"/>
    <property type="evidence" value="ECO:0007669"/>
    <property type="project" value="UniProtKB-KW"/>
</dbReference>
<dbReference type="InterPro" id="IPR050222">
    <property type="entry name" value="MATE_MdtK"/>
</dbReference>
<evidence type="ECO:0000256" key="5">
    <source>
        <dbReference type="ARBA" id="ARBA00022692"/>
    </source>
</evidence>
<keyword evidence="2" id="KW-0813">Transport</keyword>